<accession>A0A6J7IL22</accession>
<gene>
    <name evidence="1" type="ORF">UFOPK3472_04074</name>
</gene>
<sequence>MMTTCPSPAVYLVSLFMLATSTLNGNGSPLSAARSAQSVADPCLSKSSITTLSPRLL</sequence>
<protein>
    <submittedName>
        <fullName evidence="1">Unannotated protein</fullName>
    </submittedName>
</protein>
<reference evidence="1" key="1">
    <citation type="submission" date="2020-05" db="EMBL/GenBank/DDBJ databases">
        <authorList>
            <person name="Chiriac C."/>
            <person name="Salcher M."/>
            <person name="Ghai R."/>
            <person name="Kavagutti S V."/>
        </authorList>
    </citation>
    <scope>NUCLEOTIDE SEQUENCE</scope>
</reference>
<name>A0A6J7IL22_9ZZZZ</name>
<evidence type="ECO:0000313" key="1">
    <source>
        <dbReference type="EMBL" id="CAB4930777.1"/>
    </source>
</evidence>
<dbReference type="EMBL" id="CAFBLX010000470">
    <property type="protein sequence ID" value="CAB4930777.1"/>
    <property type="molecule type" value="Genomic_DNA"/>
</dbReference>
<organism evidence="1">
    <name type="scientific">freshwater metagenome</name>
    <dbReference type="NCBI Taxonomy" id="449393"/>
    <lineage>
        <taxon>unclassified sequences</taxon>
        <taxon>metagenomes</taxon>
        <taxon>ecological metagenomes</taxon>
    </lineage>
</organism>
<dbReference type="AlphaFoldDB" id="A0A6J7IL22"/>
<proteinExistence type="predicted"/>